<protein>
    <recommendedName>
        <fullName evidence="4">protein-glutamate methylesterase</fullName>
        <ecNumber evidence="4">3.1.1.61</ecNumber>
    </recommendedName>
</protein>
<keyword evidence="3 6" id="KW-0378">Hydrolase</keyword>
<keyword evidence="1" id="KW-0963">Cytoplasm</keyword>
<evidence type="ECO:0000256" key="6">
    <source>
        <dbReference type="PROSITE-ProRule" id="PRU00050"/>
    </source>
</evidence>
<dbReference type="Proteomes" id="UP000436522">
    <property type="component" value="Unassembled WGS sequence"/>
</dbReference>
<dbReference type="Pfam" id="PF00072">
    <property type="entry name" value="Response_reg"/>
    <property type="match status" value="1"/>
</dbReference>
<evidence type="ECO:0000256" key="5">
    <source>
        <dbReference type="ARBA" id="ARBA00048267"/>
    </source>
</evidence>
<evidence type="ECO:0000313" key="11">
    <source>
        <dbReference type="EMBL" id="GFE52421.1"/>
    </source>
</evidence>
<dbReference type="AlphaFoldDB" id="A0A640VZ90"/>
<keyword evidence="2 6" id="KW-0145">Chemotaxis</keyword>
<dbReference type="GO" id="GO:0000156">
    <property type="term" value="F:phosphorelay response regulator activity"/>
    <property type="evidence" value="ECO:0007669"/>
    <property type="project" value="InterPro"/>
</dbReference>
<keyword evidence="12" id="KW-1185">Reference proteome</keyword>
<dbReference type="InterPro" id="IPR008248">
    <property type="entry name" value="CheB-like"/>
</dbReference>
<evidence type="ECO:0000313" key="12">
    <source>
        <dbReference type="Proteomes" id="UP000436522"/>
    </source>
</evidence>
<name>A0A640VZ90_9RHOB</name>
<feature type="modified residue" description="4-aspartylphosphate" evidence="7">
    <location>
        <position position="38"/>
    </location>
</feature>
<keyword evidence="7" id="KW-0597">Phosphoprotein</keyword>
<dbReference type="Gene3D" id="3.40.50.180">
    <property type="entry name" value="Methylesterase CheB, C-terminal domain"/>
    <property type="match status" value="1"/>
</dbReference>
<evidence type="ECO:0000256" key="7">
    <source>
        <dbReference type="PROSITE-ProRule" id="PRU00169"/>
    </source>
</evidence>
<feature type="active site" evidence="6">
    <location>
        <position position="159"/>
    </location>
</feature>
<dbReference type="InterPro" id="IPR001789">
    <property type="entry name" value="Sig_transdc_resp-reg_receiver"/>
</dbReference>
<proteinExistence type="predicted"/>
<dbReference type="PANTHER" id="PTHR42872">
    <property type="entry name" value="PROTEIN-GLUTAMATE METHYLESTERASE/PROTEIN-GLUTAMINE GLUTAMINASE"/>
    <property type="match status" value="1"/>
</dbReference>
<evidence type="ECO:0000259" key="10">
    <source>
        <dbReference type="PROSITE" id="PS50122"/>
    </source>
</evidence>
<reference evidence="11 12" key="1">
    <citation type="submission" date="2019-12" db="EMBL/GenBank/DDBJ databases">
        <title>Roseobacter cerasinus sp. nov., isolated from seawater around aquaculture.</title>
        <authorList>
            <person name="Muramatsu S."/>
            <person name="Takabe Y."/>
            <person name="Mori K."/>
            <person name="Takaichi S."/>
            <person name="Hanada S."/>
        </authorList>
    </citation>
    <scope>NUCLEOTIDE SEQUENCE [LARGE SCALE GENOMIC DNA]</scope>
    <source>
        <strain evidence="11 12">AI77</strain>
    </source>
</reference>
<dbReference type="CDD" id="cd16432">
    <property type="entry name" value="CheB_Rec"/>
    <property type="match status" value="1"/>
</dbReference>
<dbReference type="Gene3D" id="3.40.50.2300">
    <property type="match status" value="1"/>
</dbReference>
<dbReference type="SUPFAM" id="SSF52172">
    <property type="entry name" value="CheY-like"/>
    <property type="match status" value="1"/>
</dbReference>
<feature type="compositionally biased region" description="Low complexity" evidence="8">
    <location>
        <begin position="125"/>
        <end position="135"/>
    </location>
</feature>
<evidence type="ECO:0000256" key="3">
    <source>
        <dbReference type="ARBA" id="ARBA00022801"/>
    </source>
</evidence>
<organism evidence="11 12">
    <name type="scientific">Roseobacter cerasinus</name>
    <dbReference type="NCBI Taxonomy" id="2602289"/>
    <lineage>
        <taxon>Bacteria</taxon>
        <taxon>Pseudomonadati</taxon>
        <taxon>Pseudomonadota</taxon>
        <taxon>Alphaproteobacteria</taxon>
        <taxon>Rhodobacterales</taxon>
        <taxon>Roseobacteraceae</taxon>
        <taxon>Roseobacter</taxon>
    </lineage>
</organism>
<feature type="region of interest" description="Disordered" evidence="8">
    <location>
        <begin position="121"/>
        <end position="143"/>
    </location>
</feature>
<evidence type="ECO:0000256" key="4">
    <source>
        <dbReference type="ARBA" id="ARBA00039140"/>
    </source>
</evidence>
<dbReference type="EMBL" id="BLIV01000012">
    <property type="protein sequence ID" value="GFE52421.1"/>
    <property type="molecule type" value="Genomic_DNA"/>
</dbReference>
<evidence type="ECO:0000256" key="8">
    <source>
        <dbReference type="SAM" id="MobiDB-lite"/>
    </source>
</evidence>
<dbReference type="GO" id="GO:0006935">
    <property type="term" value="P:chemotaxis"/>
    <property type="evidence" value="ECO:0007669"/>
    <property type="project" value="UniProtKB-UniRule"/>
</dbReference>
<dbReference type="PROSITE" id="PS50110">
    <property type="entry name" value="RESPONSE_REGULATORY"/>
    <property type="match status" value="1"/>
</dbReference>
<feature type="domain" description="CheB-type methylesterase" evidence="10">
    <location>
        <begin position="147"/>
        <end position="339"/>
    </location>
</feature>
<dbReference type="GO" id="GO:0008984">
    <property type="term" value="F:protein-glutamate methylesterase activity"/>
    <property type="evidence" value="ECO:0007669"/>
    <property type="project" value="UniProtKB-EC"/>
</dbReference>
<dbReference type="InterPro" id="IPR000673">
    <property type="entry name" value="Sig_transdc_resp-reg_Me-estase"/>
</dbReference>
<dbReference type="Pfam" id="PF01339">
    <property type="entry name" value="CheB_methylest"/>
    <property type="match status" value="1"/>
</dbReference>
<evidence type="ECO:0000256" key="2">
    <source>
        <dbReference type="ARBA" id="ARBA00022500"/>
    </source>
</evidence>
<feature type="domain" description="Response regulatory" evidence="9">
    <location>
        <begin position="1"/>
        <end position="104"/>
    </location>
</feature>
<feature type="active site" evidence="6">
    <location>
        <position position="185"/>
    </location>
</feature>
<evidence type="ECO:0000256" key="1">
    <source>
        <dbReference type="ARBA" id="ARBA00022490"/>
    </source>
</evidence>
<comment type="catalytic activity">
    <reaction evidence="5">
        <text>[protein]-L-glutamate 5-O-methyl ester + H2O = L-glutamyl-[protein] + methanol + H(+)</text>
        <dbReference type="Rhea" id="RHEA:23236"/>
        <dbReference type="Rhea" id="RHEA-COMP:10208"/>
        <dbReference type="Rhea" id="RHEA-COMP:10311"/>
        <dbReference type="ChEBI" id="CHEBI:15377"/>
        <dbReference type="ChEBI" id="CHEBI:15378"/>
        <dbReference type="ChEBI" id="CHEBI:17790"/>
        <dbReference type="ChEBI" id="CHEBI:29973"/>
        <dbReference type="ChEBI" id="CHEBI:82795"/>
        <dbReference type="EC" id="3.1.1.61"/>
    </reaction>
</comment>
<comment type="caution">
    <text evidence="11">The sequence shown here is derived from an EMBL/GenBank/DDBJ whole genome shotgun (WGS) entry which is preliminary data.</text>
</comment>
<dbReference type="PROSITE" id="PS50122">
    <property type="entry name" value="CHEB"/>
    <property type="match status" value="1"/>
</dbReference>
<dbReference type="InterPro" id="IPR035909">
    <property type="entry name" value="CheB_C"/>
</dbReference>
<dbReference type="PANTHER" id="PTHR42872:SF6">
    <property type="entry name" value="PROTEIN-GLUTAMATE METHYLESTERASE_PROTEIN-GLUTAMINE GLUTAMINASE"/>
    <property type="match status" value="1"/>
</dbReference>
<evidence type="ECO:0000259" key="9">
    <source>
        <dbReference type="PROSITE" id="PS50110"/>
    </source>
</evidence>
<feature type="active site" evidence="6">
    <location>
        <position position="281"/>
    </location>
</feature>
<dbReference type="EC" id="3.1.1.61" evidence="4"/>
<dbReference type="InterPro" id="IPR011006">
    <property type="entry name" value="CheY-like_superfamily"/>
</dbReference>
<accession>A0A640VZ90</accession>
<dbReference type="PIRSF" id="PIRSF000876">
    <property type="entry name" value="RR_chemtxs_CheB"/>
    <property type="match status" value="1"/>
</dbReference>
<dbReference type="NCBIfam" id="NF001965">
    <property type="entry name" value="PRK00742.1"/>
    <property type="match status" value="1"/>
</dbReference>
<sequence>MRAVMSSDPRLEVVGEAATAVEARDFLKAHQADVLTLDIEMPGMSGLEFLTRLMRARPMPVVMMSSLTAAGSDAAIQALSRGAIDCMVKPTSTYGEELTQDICERVYHAACTRPSQLQMRLQSGAAPAAPSATAPSPAPAAPAARHNYRRGALLLIGASTGGVAALETVLPTLDPYGPPVMIVQHMPGNFLTSFAERLDRQLSQNVYLASENRPLENGDVVLAPGNDRHTELRYRGGQWYCVFVPNDPPALHCPSVDVMFKSATTGAKHISAALLTGLGRDGAEGLLELAQAGAKTFGQSEDTCVVYGMPKAAMALGAVQKEASVEDIGPALRASRQLSAAGQDG</sequence>
<dbReference type="SMART" id="SM00448">
    <property type="entry name" value="REC"/>
    <property type="match status" value="1"/>
</dbReference>
<gene>
    <name evidence="11" type="primary">cheB1</name>
    <name evidence="11" type="ORF">So717_41740</name>
</gene>
<dbReference type="GO" id="GO:0005737">
    <property type="term" value="C:cytoplasm"/>
    <property type="evidence" value="ECO:0007669"/>
    <property type="project" value="InterPro"/>
</dbReference>
<dbReference type="CDD" id="cd17541">
    <property type="entry name" value="REC_CheB-like"/>
    <property type="match status" value="1"/>
</dbReference>
<dbReference type="SUPFAM" id="SSF52738">
    <property type="entry name" value="Methylesterase CheB, C-terminal domain"/>
    <property type="match status" value="1"/>
</dbReference>